<proteinExistence type="predicted"/>
<dbReference type="Proteomes" id="UP001571476">
    <property type="component" value="Unassembled WGS sequence"/>
</dbReference>
<dbReference type="EMBL" id="JBGOSP010000070">
    <property type="protein sequence ID" value="MFA3843666.1"/>
    <property type="molecule type" value="Genomic_DNA"/>
</dbReference>
<dbReference type="RefSeq" id="WP_372567467.1">
    <property type="nucleotide sequence ID" value="NZ_JBGOSP010000070.1"/>
</dbReference>
<accession>A0ABV4SZ02</accession>
<keyword evidence="2" id="KW-1185">Reference proteome</keyword>
<name>A0ABV4SZ02_9ACTN</name>
<comment type="caution">
    <text evidence="1">The sequence shown here is derived from an EMBL/GenBank/DDBJ whole genome shotgun (WGS) entry which is preliminary data.</text>
</comment>
<reference evidence="1 2" key="1">
    <citation type="submission" date="2024-08" db="EMBL/GenBank/DDBJ databases">
        <title>Genome sequence of Streptomyces aureus CACIA-1.46HGO.</title>
        <authorList>
            <person name="Evangelista-Martinez Z."/>
        </authorList>
    </citation>
    <scope>NUCLEOTIDE SEQUENCE [LARGE SCALE GENOMIC DNA]</scope>
    <source>
        <strain evidence="1 2">CACIA-1.46HGO</strain>
    </source>
</reference>
<gene>
    <name evidence="1" type="ORF">ACEG43_47590</name>
</gene>
<evidence type="ECO:0000313" key="2">
    <source>
        <dbReference type="Proteomes" id="UP001571476"/>
    </source>
</evidence>
<protein>
    <recommendedName>
        <fullName evidence="3">Transposase</fullName>
    </recommendedName>
</protein>
<evidence type="ECO:0000313" key="1">
    <source>
        <dbReference type="EMBL" id="MFA3843666.1"/>
    </source>
</evidence>
<sequence length="95" mass="10492">MKLTVQVKLLPTPVQAAALEETLHACNQAATWVSSVAFEKDIKRNFALREHTYTAVKDRWGLGAQAAQHVIKKTCDAYTTLKANLKAGNLVDRRG</sequence>
<evidence type="ECO:0008006" key="3">
    <source>
        <dbReference type="Google" id="ProtNLM"/>
    </source>
</evidence>
<organism evidence="1 2">
    <name type="scientific">Streptomyces aureus</name>
    <dbReference type="NCBI Taxonomy" id="193461"/>
    <lineage>
        <taxon>Bacteria</taxon>
        <taxon>Bacillati</taxon>
        <taxon>Actinomycetota</taxon>
        <taxon>Actinomycetes</taxon>
        <taxon>Kitasatosporales</taxon>
        <taxon>Streptomycetaceae</taxon>
        <taxon>Streptomyces</taxon>
    </lineage>
</organism>